<dbReference type="Gene3D" id="3.30.465.10">
    <property type="match status" value="1"/>
</dbReference>
<dbReference type="InterPro" id="IPR016167">
    <property type="entry name" value="FAD-bd_PCMH_sub1"/>
</dbReference>
<dbReference type="EMBL" id="FNUZ01000004">
    <property type="protein sequence ID" value="SEG43415.1"/>
    <property type="molecule type" value="Genomic_DNA"/>
</dbReference>
<dbReference type="Proteomes" id="UP000236752">
    <property type="component" value="Unassembled WGS sequence"/>
</dbReference>
<reference evidence="7 8" key="1">
    <citation type="submission" date="2016-10" db="EMBL/GenBank/DDBJ databases">
        <authorList>
            <person name="de Groot N.N."/>
        </authorList>
    </citation>
    <scope>NUCLEOTIDE SEQUENCE [LARGE SCALE GENOMIC DNA]</scope>
    <source>
        <strain evidence="7 8">DSM 26915</strain>
    </source>
</reference>
<dbReference type="AlphaFoldDB" id="A0A1H6A5U8"/>
<keyword evidence="8" id="KW-1185">Reference proteome</keyword>
<feature type="domain" description="FAD-binding PCMH-type" evidence="6">
    <location>
        <begin position="62"/>
        <end position="232"/>
    </location>
</feature>
<evidence type="ECO:0000256" key="4">
    <source>
        <dbReference type="ARBA" id="ARBA00022827"/>
    </source>
</evidence>
<accession>A0A1H6A5U8</accession>
<evidence type="ECO:0000259" key="6">
    <source>
        <dbReference type="PROSITE" id="PS51387"/>
    </source>
</evidence>
<dbReference type="Gene3D" id="3.40.462.20">
    <property type="match status" value="1"/>
</dbReference>
<dbReference type="SUPFAM" id="SSF56176">
    <property type="entry name" value="FAD-binding/transporter-associated domain-like"/>
    <property type="match status" value="1"/>
</dbReference>
<protein>
    <submittedName>
        <fullName evidence="7">FAD/FMN-containing dehydrogenase</fullName>
    </submittedName>
</protein>
<dbReference type="Gene3D" id="3.30.43.10">
    <property type="entry name" value="Uridine Diphospho-n-acetylenolpyruvylglucosamine Reductase, domain 2"/>
    <property type="match status" value="1"/>
</dbReference>
<dbReference type="InterPro" id="IPR016166">
    <property type="entry name" value="FAD-bd_PCMH"/>
</dbReference>
<comment type="similarity">
    <text evidence="2">Belongs to the oxygen-dependent FAD-linked oxidoreductase family.</text>
</comment>
<dbReference type="PANTHER" id="PTHR42973">
    <property type="entry name" value="BINDING OXIDOREDUCTASE, PUTATIVE (AFU_ORTHOLOGUE AFUA_1G17690)-RELATED"/>
    <property type="match status" value="1"/>
</dbReference>
<keyword evidence="5" id="KW-0560">Oxidoreductase</keyword>
<comment type="cofactor">
    <cofactor evidence="1">
        <name>FAD</name>
        <dbReference type="ChEBI" id="CHEBI:57692"/>
    </cofactor>
</comment>
<dbReference type="Pfam" id="PF08031">
    <property type="entry name" value="BBE"/>
    <property type="match status" value="1"/>
</dbReference>
<evidence type="ECO:0000313" key="7">
    <source>
        <dbReference type="EMBL" id="SEG43415.1"/>
    </source>
</evidence>
<dbReference type="GO" id="GO:0071949">
    <property type="term" value="F:FAD binding"/>
    <property type="evidence" value="ECO:0007669"/>
    <property type="project" value="InterPro"/>
</dbReference>
<dbReference type="InterPro" id="IPR006094">
    <property type="entry name" value="Oxid_FAD_bind_N"/>
</dbReference>
<evidence type="ECO:0000256" key="5">
    <source>
        <dbReference type="ARBA" id="ARBA00023002"/>
    </source>
</evidence>
<dbReference type="InterPro" id="IPR016169">
    <property type="entry name" value="FAD-bd_PCMH_sub2"/>
</dbReference>
<evidence type="ECO:0000256" key="1">
    <source>
        <dbReference type="ARBA" id="ARBA00001974"/>
    </source>
</evidence>
<organism evidence="7 8">
    <name type="scientific">Thalassococcus halodurans</name>
    <dbReference type="NCBI Taxonomy" id="373675"/>
    <lineage>
        <taxon>Bacteria</taxon>
        <taxon>Pseudomonadati</taxon>
        <taxon>Pseudomonadota</taxon>
        <taxon>Alphaproteobacteria</taxon>
        <taxon>Rhodobacterales</taxon>
        <taxon>Roseobacteraceae</taxon>
        <taxon>Thalassococcus</taxon>
    </lineage>
</organism>
<keyword evidence="3" id="KW-0285">Flavoprotein</keyword>
<evidence type="ECO:0000256" key="2">
    <source>
        <dbReference type="ARBA" id="ARBA00005466"/>
    </source>
</evidence>
<dbReference type="PROSITE" id="PS00862">
    <property type="entry name" value="OX2_COVAL_FAD"/>
    <property type="match status" value="1"/>
</dbReference>
<dbReference type="InterPro" id="IPR006093">
    <property type="entry name" value="Oxy_OxRdtase_FAD_BS"/>
</dbReference>
<gene>
    <name evidence="7" type="ORF">SAMN04488045_2830</name>
</gene>
<dbReference type="PROSITE" id="PS51387">
    <property type="entry name" value="FAD_PCMH"/>
    <property type="match status" value="1"/>
</dbReference>
<dbReference type="InterPro" id="IPR012951">
    <property type="entry name" value="BBE"/>
</dbReference>
<dbReference type="GO" id="GO:0016491">
    <property type="term" value="F:oxidoreductase activity"/>
    <property type="evidence" value="ECO:0007669"/>
    <property type="project" value="UniProtKB-KW"/>
</dbReference>
<evidence type="ECO:0000256" key="3">
    <source>
        <dbReference type="ARBA" id="ARBA00022630"/>
    </source>
</evidence>
<evidence type="ECO:0000313" key="8">
    <source>
        <dbReference type="Proteomes" id="UP000236752"/>
    </source>
</evidence>
<proteinExistence type="inferred from homology"/>
<keyword evidence="4" id="KW-0274">FAD</keyword>
<sequence length="509" mass="57751">MTTFRKKHHKSGPWIEDKHRETGLLSYTGEALGELQEKLAGDVQQPGYPGYNDDRMVFMHTYQNYPQLIIHATCETDVIAGLKFARKQRLKVTTRSGGHSTAGYSVNDQIVIDTSRMGHVLIDPDTRRAKVGPGTNFRTLNRMLHHYKLHVPGGGCETVCIAGYMQGGGYGFTSRLFGMNCDHVVGIRMVTADGTLLRANKDENADLFWAVRGGTGNQFGILTEIEYDLVPLKKVWAFGLRFPLKHEDDIQTACRVLETVQAQYTYDGPPKMGMQALLMYLPTPEKPDGQEPCISLRGLYDGTEAECEAALGPLLDHVKDRKTQVDIWNHGHYLKVNEQLLMTATEPHMEMPAVSMNTKPMVDSRIIAECHSAERWREMVDHFLTAPDKTIFIALELYGGAINEPKSDDMAYFHRNASLDMFTWVFWTFDTHREASLNWLKKFGEIGEAMSNGNRYQNYPIRGNKDFLQNYFGDNLERLIETKAKYDPHNLFEYEQSIPTKMPCAETSA</sequence>
<dbReference type="RefSeq" id="WP_103911142.1">
    <property type="nucleotide sequence ID" value="NZ_FNUZ01000004.1"/>
</dbReference>
<dbReference type="PANTHER" id="PTHR42973:SF39">
    <property type="entry name" value="FAD-BINDING PCMH-TYPE DOMAIN-CONTAINING PROTEIN"/>
    <property type="match status" value="1"/>
</dbReference>
<name>A0A1H6A5U8_9RHOB</name>
<dbReference type="InterPro" id="IPR050416">
    <property type="entry name" value="FAD-linked_Oxidoreductase"/>
</dbReference>
<dbReference type="InterPro" id="IPR036318">
    <property type="entry name" value="FAD-bd_PCMH-like_sf"/>
</dbReference>
<dbReference type="Pfam" id="PF01565">
    <property type="entry name" value="FAD_binding_4"/>
    <property type="match status" value="1"/>
</dbReference>
<dbReference type="OrthoDB" id="9775082at2"/>